<keyword evidence="5" id="KW-1185">Reference proteome</keyword>
<evidence type="ECO:0000259" key="3">
    <source>
        <dbReference type="PROSITE" id="PS51186"/>
    </source>
</evidence>
<dbReference type="InterPro" id="IPR000182">
    <property type="entry name" value="GNAT_dom"/>
</dbReference>
<dbReference type="PANTHER" id="PTHR43420">
    <property type="entry name" value="ACETYLTRANSFERASE"/>
    <property type="match status" value="1"/>
</dbReference>
<organism evidence="4 5">
    <name type="scientific">Thermobacillus composti (strain DSM 18247 / JCM 13945 / KWC4)</name>
    <dbReference type="NCBI Taxonomy" id="717605"/>
    <lineage>
        <taxon>Bacteria</taxon>
        <taxon>Bacillati</taxon>
        <taxon>Bacillota</taxon>
        <taxon>Bacilli</taxon>
        <taxon>Bacillales</taxon>
        <taxon>Paenibacillaceae</taxon>
        <taxon>Thermobacillus</taxon>
    </lineage>
</organism>
<evidence type="ECO:0000313" key="5">
    <source>
        <dbReference type="Proteomes" id="UP000010795"/>
    </source>
</evidence>
<dbReference type="InterPro" id="IPR016181">
    <property type="entry name" value="Acyl_CoA_acyltransferase"/>
</dbReference>
<dbReference type="Proteomes" id="UP000010795">
    <property type="component" value="Chromosome"/>
</dbReference>
<dbReference type="HOGENOM" id="CLU_013985_18_4_9"/>
<accession>L0EJ78</accession>
<dbReference type="STRING" id="717605.Theco_3647"/>
<dbReference type="KEGG" id="tco:Theco_3647"/>
<sequence>MCMELSFRLVTTPEDIETTARLADEIWKEHYISIITAEQINYMLDKFQSVPAISDQIGNQGYEYYLMLVDGDPAGYLAIKPEASKLFLSKFYLLKAYRGRGFGSRAIGFLADLCKERKLSAIWLTVNRHNASSIAVYERNGFRIVRTQVADIGGGYVMDDYVMEKEVLSAEA</sequence>
<dbReference type="AlphaFoldDB" id="L0EJ78"/>
<keyword evidence="1 4" id="KW-0808">Transferase</keyword>
<dbReference type="InterPro" id="IPR050680">
    <property type="entry name" value="YpeA/RimI_acetyltransf"/>
</dbReference>
<dbReference type="Pfam" id="PF00583">
    <property type="entry name" value="Acetyltransf_1"/>
    <property type="match status" value="1"/>
</dbReference>
<dbReference type="EMBL" id="CP003255">
    <property type="protein sequence ID" value="AGA59669.1"/>
    <property type="molecule type" value="Genomic_DNA"/>
</dbReference>
<evidence type="ECO:0000313" key="4">
    <source>
        <dbReference type="EMBL" id="AGA59669.1"/>
    </source>
</evidence>
<evidence type="ECO:0000256" key="2">
    <source>
        <dbReference type="ARBA" id="ARBA00023315"/>
    </source>
</evidence>
<name>L0EJ78_THECK</name>
<protein>
    <submittedName>
        <fullName evidence="4">Acetyltransferase</fullName>
    </submittedName>
</protein>
<reference evidence="5" key="1">
    <citation type="submission" date="2012-01" db="EMBL/GenBank/DDBJ databases">
        <title>Complete sequence of chromosome of Thermobacillus composti KWC4.</title>
        <authorList>
            <person name="Lucas S."/>
            <person name="Han J."/>
            <person name="Lapidus A."/>
            <person name="Cheng J.-F."/>
            <person name="Goodwin L."/>
            <person name="Pitluck S."/>
            <person name="Peters L."/>
            <person name="Ovchinnikova G."/>
            <person name="Teshima H."/>
            <person name="Detter J.C."/>
            <person name="Han C."/>
            <person name="Tapia R."/>
            <person name="Land M."/>
            <person name="Hauser L."/>
            <person name="Kyrpides N."/>
            <person name="Ivanova N."/>
            <person name="Pagani I."/>
            <person name="Anderson I."/>
            <person name="Woyke T."/>
        </authorList>
    </citation>
    <scope>NUCLEOTIDE SEQUENCE [LARGE SCALE GENOMIC DNA]</scope>
    <source>
        <strain evidence="5">DSM 18247 / JCM 13945 / KWC4</strain>
    </source>
</reference>
<gene>
    <name evidence="4" type="ordered locus">Theco_3647</name>
</gene>
<dbReference type="GO" id="GO:0016747">
    <property type="term" value="F:acyltransferase activity, transferring groups other than amino-acyl groups"/>
    <property type="evidence" value="ECO:0007669"/>
    <property type="project" value="InterPro"/>
</dbReference>
<keyword evidence="2" id="KW-0012">Acyltransferase</keyword>
<feature type="domain" description="N-acetyltransferase" evidence="3">
    <location>
        <begin position="5"/>
        <end position="168"/>
    </location>
</feature>
<dbReference type="CDD" id="cd04301">
    <property type="entry name" value="NAT_SF"/>
    <property type="match status" value="1"/>
</dbReference>
<dbReference type="Gene3D" id="3.40.630.30">
    <property type="match status" value="1"/>
</dbReference>
<dbReference type="eggNOG" id="COG0456">
    <property type="taxonomic scope" value="Bacteria"/>
</dbReference>
<proteinExistence type="predicted"/>
<evidence type="ECO:0000256" key="1">
    <source>
        <dbReference type="ARBA" id="ARBA00022679"/>
    </source>
</evidence>
<dbReference type="PROSITE" id="PS51186">
    <property type="entry name" value="GNAT"/>
    <property type="match status" value="1"/>
</dbReference>
<dbReference type="SUPFAM" id="SSF55729">
    <property type="entry name" value="Acyl-CoA N-acyltransferases (Nat)"/>
    <property type="match status" value="1"/>
</dbReference>